<keyword evidence="1" id="KW-0732">Signal</keyword>
<dbReference type="Proteomes" id="UP001381693">
    <property type="component" value="Unassembled WGS sequence"/>
</dbReference>
<gene>
    <name evidence="2" type="ORF">SK128_021230</name>
</gene>
<evidence type="ECO:0000313" key="3">
    <source>
        <dbReference type="Proteomes" id="UP001381693"/>
    </source>
</evidence>
<evidence type="ECO:0000256" key="1">
    <source>
        <dbReference type="SAM" id="SignalP"/>
    </source>
</evidence>
<feature type="signal peptide" evidence="1">
    <location>
        <begin position="1"/>
        <end position="19"/>
    </location>
</feature>
<proteinExistence type="predicted"/>
<dbReference type="AlphaFoldDB" id="A0AAN8XB51"/>
<accession>A0AAN8XB51</accession>
<keyword evidence="3" id="KW-1185">Reference proteome</keyword>
<organism evidence="2 3">
    <name type="scientific">Halocaridina rubra</name>
    <name type="common">Hawaiian red shrimp</name>
    <dbReference type="NCBI Taxonomy" id="373956"/>
    <lineage>
        <taxon>Eukaryota</taxon>
        <taxon>Metazoa</taxon>
        <taxon>Ecdysozoa</taxon>
        <taxon>Arthropoda</taxon>
        <taxon>Crustacea</taxon>
        <taxon>Multicrustacea</taxon>
        <taxon>Malacostraca</taxon>
        <taxon>Eumalacostraca</taxon>
        <taxon>Eucarida</taxon>
        <taxon>Decapoda</taxon>
        <taxon>Pleocyemata</taxon>
        <taxon>Caridea</taxon>
        <taxon>Atyoidea</taxon>
        <taxon>Atyidae</taxon>
        <taxon>Halocaridina</taxon>
    </lineage>
</organism>
<protein>
    <submittedName>
        <fullName evidence="2">Uncharacterized protein</fullName>
    </submittedName>
</protein>
<reference evidence="2 3" key="1">
    <citation type="submission" date="2023-11" db="EMBL/GenBank/DDBJ databases">
        <title>Halocaridina rubra genome assembly.</title>
        <authorList>
            <person name="Smith C."/>
        </authorList>
    </citation>
    <scope>NUCLEOTIDE SEQUENCE [LARGE SCALE GENOMIC DNA]</scope>
    <source>
        <strain evidence="2">EP-1</strain>
        <tissue evidence="2">Whole</tissue>
    </source>
</reference>
<feature type="chain" id="PRO_5042817353" evidence="1">
    <location>
        <begin position="20"/>
        <end position="78"/>
    </location>
</feature>
<dbReference type="EMBL" id="JAXCGZ010006801">
    <property type="protein sequence ID" value="KAK7079526.1"/>
    <property type="molecule type" value="Genomic_DNA"/>
</dbReference>
<evidence type="ECO:0000313" key="2">
    <source>
        <dbReference type="EMBL" id="KAK7079526.1"/>
    </source>
</evidence>
<name>A0AAN8XB51_HALRR</name>
<sequence>MLSGLLLHISTFLTSIGLGEWFGVGAGARVGRVRALPPAPESQIIHLSNEIDSIMSLPDQSTNNMPFQLHQVISLYIV</sequence>
<comment type="caution">
    <text evidence="2">The sequence shown here is derived from an EMBL/GenBank/DDBJ whole genome shotgun (WGS) entry which is preliminary data.</text>
</comment>